<gene>
    <name evidence="6" type="ORF">BESB_002510</name>
</gene>
<reference evidence="6 7" key="1">
    <citation type="submission" date="2017-09" db="EMBL/GenBank/DDBJ databases">
        <title>Genome sequencing of Besnoitia besnoiti strain Bb-Ger1.</title>
        <authorList>
            <person name="Schares G."/>
            <person name="Venepally P."/>
            <person name="Lorenzi H.A."/>
        </authorList>
    </citation>
    <scope>NUCLEOTIDE SEQUENCE [LARGE SCALE GENOMIC DNA]</scope>
    <source>
        <strain evidence="6 7">Bb-Ger1</strain>
    </source>
</reference>
<evidence type="ECO:0000256" key="3">
    <source>
        <dbReference type="ARBA" id="ARBA00023175"/>
    </source>
</evidence>
<keyword evidence="1" id="KW-0243">Dynein</keyword>
<evidence type="ECO:0000256" key="1">
    <source>
        <dbReference type="ARBA" id="ARBA00023017"/>
    </source>
</evidence>
<dbReference type="STRING" id="94643.A0A2A9MPU6"/>
<dbReference type="EMBL" id="NWUJ01000001">
    <property type="protein sequence ID" value="PFH37910.1"/>
    <property type="molecule type" value="Genomic_DNA"/>
</dbReference>
<dbReference type="RefSeq" id="XP_029221919.1">
    <property type="nucleotide sequence ID" value="XM_029359006.1"/>
</dbReference>
<sequence length="279" mass="31115">MASTLVYDSPPRPTLVRYCQPESCPAPVNVQLQPRRNASSTTYLDLSDGPAGGSRIARQLEKTFNESHEGGPSVDAVLDTLFPPLRWVEGGTLFTQHISTAPADRLDVLKTQEDLDEELLRRRASETGICPIRYELVLQCFDELIRHIAIQGPERALLLLRLKEEARMTIAAYEALSEASVNFSLRKQLQSEFAVGDREQRIAALEEENARLRAKAAGLKRQAEAMEARESSKLQVLRAKHRAEVEFLNQQLAFQENVLLSTQSSSGKSAGGSPQYQRK</sequence>
<comment type="similarity">
    <text evidence="4">Belongs to the inner dynein arm light chain family.</text>
</comment>
<dbReference type="GO" id="GO:0030286">
    <property type="term" value="C:dynein complex"/>
    <property type="evidence" value="ECO:0007669"/>
    <property type="project" value="UniProtKB-KW"/>
</dbReference>
<keyword evidence="7" id="KW-1185">Reference proteome</keyword>
<evidence type="ECO:0000256" key="5">
    <source>
        <dbReference type="SAM" id="Coils"/>
    </source>
</evidence>
<dbReference type="Proteomes" id="UP000224006">
    <property type="component" value="Chromosome I"/>
</dbReference>
<dbReference type="InterPro" id="IPR019347">
    <property type="entry name" value="Axonemal_dynein_light_chain"/>
</dbReference>
<dbReference type="GeneID" id="40305314"/>
<dbReference type="VEuPathDB" id="ToxoDB:BESB_002510"/>
<dbReference type="AlphaFoldDB" id="A0A2A9MPU6"/>
<dbReference type="KEGG" id="bbes:BESB_002510"/>
<evidence type="ECO:0000256" key="2">
    <source>
        <dbReference type="ARBA" id="ARBA00023054"/>
    </source>
</evidence>
<name>A0A2A9MPU6_BESBE</name>
<evidence type="ECO:0000313" key="6">
    <source>
        <dbReference type="EMBL" id="PFH37910.1"/>
    </source>
</evidence>
<feature type="coiled-coil region" evidence="5">
    <location>
        <begin position="195"/>
        <end position="258"/>
    </location>
</feature>
<proteinExistence type="inferred from homology"/>
<dbReference type="GO" id="GO:0045504">
    <property type="term" value="F:dynein heavy chain binding"/>
    <property type="evidence" value="ECO:0007669"/>
    <property type="project" value="TreeGrafter"/>
</dbReference>
<dbReference type="PANTHER" id="PTHR13183">
    <property type="entry name" value="AXONEMAL INNER ARM DYNEIN LIGHT CHAIN 28"/>
    <property type="match status" value="1"/>
</dbReference>
<accession>A0A2A9MPU6</accession>
<organism evidence="6 7">
    <name type="scientific">Besnoitia besnoiti</name>
    <name type="common">Apicomplexan protozoan</name>
    <dbReference type="NCBI Taxonomy" id="94643"/>
    <lineage>
        <taxon>Eukaryota</taxon>
        <taxon>Sar</taxon>
        <taxon>Alveolata</taxon>
        <taxon>Apicomplexa</taxon>
        <taxon>Conoidasida</taxon>
        <taxon>Coccidia</taxon>
        <taxon>Eucoccidiorida</taxon>
        <taxon>Eimeriorina</taxon>
        <taxon>Sarcocystidae</taxon>
        <taxon>Besnoitia</taxon>
    </lineage>
</organism>
<dbReference type="GO" id="GO:0005930">
    <property type="term" value="C:axoneme"/>
    <property type="evidence" value="ECO:0007669"/>
    <property type="project" value="TreeGrafter"/>
</dbReference>
<protein>
    <submittedName>
        <fullName evidence="6">Putative axonemal dynein light chain p33</fullName>
    </submittedName>
</protein>
<evidence type="ECO:0000313" key="7">
    <source>
        <dbReference type="Proteomes" id="UP000224006"/>
    </source>
</evidence>
<keyword evidence="2 5" id="KW-0175">Coiled coil</keyword>
<dbReference type="OrthoDB" id="330092at2759"/>
<dbReference type="Pfam" id="PF10211">
    <property type="entry name" value="Ax_dynein_light"/>
    <property type="match status" value="1"/>
</dbReference>
<dbReference type="PANTHER" id="PTHR13183:SF0">
    <property type="entry name" value="AXONEMAL DYNEIN LIGHT INTERMEDIATE POLYPEPTIDE 1"/>
    <property type="match status" value="1"/>
</dbReference>
<comment type="caution">
    <text evidence="6">The sequence shown here is derived from an EMBL/GenBank/DDBJ whole genome shotgun (WGS) entry which is preliminary data.</text>
</comment>
<keyword evidence="3" id="KW-0505">Motor protein</keyword>
<evidence type="ECO:0000256" key="4">
    <source>
        <dbReference type="ARBA" id="ARBA00038114"/>
    </source>
</evidence>